<evidence type="ECO:0000313" key="2">
    <source>
        <dbReference type="Proteomes" id="UP000015688"/>
    </source>
</evidence>
<dbReference type="RefSeq" id="WP_021434514.1">
    <property type="nucleotide sequence ID" value="NZ_AVNC01000023.1"/>
</dbReference>
<sequence>MNMGFYFDGKPKDLNTLKGWVNKYFLLEKRNEYLVTGIREIDNKKMLVTPNGAVLADGSIDTNYKADNHITQIDYTKTERLTKDQAIELSKHLFNFNTPKNCYNIVGSLVSNMFNSIYRESKGINVHVTSYVGESGSGKSFTIDNITRPLLGLDNDTLVFSAIMKHGLLRAMNDTYMTTIIDEVKPSQSSEFQRQLLSNTIRSVTGESTVIKGTQNQGIKTYKYNSSLVIAGEEVLDETALKNRCNIIWFSCNDMTEDIIEHGSYFLTKDGKEALKSLGLEIYLYIMQNYDSDSLIKVLEAIESGFKQESKVHPRIQSTFNNTMLGYITVKHILSTIGGSEIDLEGDNQVAQLIYQNLKENVLDGQFATKQIYDEILEAIDELASGTNQYAISEDLHYKQDSIHLKLDFKTIFPILESYYRSRGKKLSIDYKTFIKMLTKSKYVEGNSREYNKAVNLNGKTRRCYFIKKEILSKLDMPNLIPINEDFELEATEGTWE</sequence>
<name>T4VE40_PARBF</name>
<dbReference type="AlphaFoldDB" id="T4VE40"/>
<evidence type="ECO:0008006" key="3">
    <source>
        <dbReference type="Google" id="ProtNLM"/>
    </source>
</evidence>
<gene>
    <name evidence="1" type="ORF">C672_3575</name>
</gene>
<reference evidence="1 2" key="1">
    <citation type="submission" date="2013-06" db="EMBL/GenBank/DDBJ databases">
        <authorList>
            <person name="Walk S."/>
            <person name="Aronoff D."/>
            <person name="Young V.Y."/>
            <person name="Marsh J."/>
            <person name="Harrison L."/>
            <person name="Daugherty S.C."/>
            <person name="Shefchek K.A."/>
            <person name="Hine E.E."/>
            <person name="Tallon L.J."/>
            <person name="Sadzewicz L.K."/>
            <person name="Rasko D.A."/>
        </authorList>
    </citation>
    <scope>NUCLEOTIDE SEQUENCE [LARGE SCALE GENOMIC DNA]</scope>
    <source>
        <strain evidence="1 2">ATCC 638</strain>
    </source>
</reference>
<proteinExistence type="predicted"/>
<evidence type="ECO:0000313" key="1">
    <source>
        <dbReference type="EMBL" id="EQK39758.1"/>
    </source>
</evidence>
<protein>
    <recommendedName>
        <fullName evidence="3">DUF927 domain-containing protein</fullName>
    </recommendedName>
</protein>
<accession>T4VE40</accession>
<organism evidence="1 2">
    <name type="scientific">Paraclostridium bifermentans ATCC 638 = DSM 14991</name>
    <dbReference type="NCBI Taxonomy" id="1233171"/>
    <lineage>
        <taxon>Bacteria</taxon>
        <taxon>Bacillati</taxon>
        <taxon>Bacillota</taxon>
        <taxon>Clostridia</taxon>
        <taxon>Peptostreptococcales</taxon>
        <taxon>Peptostreptococcaceae</taxon>
        <taxon>Paraclostridium</taxon>
    </lineage>
</organism>
<dbReference type="Proteomes" id="UP000015688">
    <property type="component" value="Unassembled WGS sequence"/>
</dbReference>
<dbReference type="EMBL" id="AVNC01000023">
    <property type="protein sequence ID" value="EQK39758.1"/>
    <property type="molecule type" value="Genomic_DNA"/>
</dbReference>
<dbReference type="PATRIC" id="fig|1233171.3.peg.3442"/>
<comment type="caution">
    <text evidence="1">The sequence shown here is derived from an EMBL/GenBank/DDBJ whole genome shotgun (WGS) entry which is preliminary data.</text>
</comment>